<reference evidence="1 2" key="1">
    <citation type="submission" date="2015-09" db="EMBL/GenBank/DDBJ databases">
        <authorList>
            <consortium name="Pathogen Informatics"/>
        </authorList>
    </citation>
    <scope>NUCLEOTIDE SEQUENCE [LARGE SCALE GENOMIC DNA]</scope>
    <source>
        <strain evidence="1 2">2789STDY5834856</strain>
    </source>
</reference>
<evidence type="ECO:0000313" key="2">
    <source>
        <dbReference type="Proteomes" id="UP000095594"/>
    </source>
</evidence>
<dbReference type="EMBL" id="CYZX01000013">
    <property type="protein sequence ID" value="CUO68605.1"/>
    <property type="molecule type" value="Genomic_DNA"/>
</dbReference>
<protein>
    <submittedName>
        <fullName evidence="1">Virus attachment protein p12 family</fullName>
    </submittedName>
</protein>
<gene>
    <name evidence="1" type="ORF">ERS852471_02045</name>
</gene>
<accession>A0A174H6X7</accession>
<dbReference type="Pfam" id="PF12669">
    <property type="entry name" value="FeoB_associated"/>
    <property type="match status" value="1"/>
</dbReference>
<organism evidence="1 2">
    <name type="scientific">Clostridium disporicum</name>
    <dbReference type="NCBI Taxonomy" id="84024"/>
    <lineage>
        <taxon>Bacteria</taxon>
        <taxon>Bacillati</taxon>
        <taxon>Bacillota</taxon>
        <taxon>Clostridia</taxon>
        <taxon>Eubacteriales</taxon>
        <taxon>Clostridiaceae</taxon>
        <taxon>Clostridium</taxon>
    </lineage>
</organism>
<dbReference type="RefSeq" id="WP_084759006.1">
    <property type="nucleotide sequence ID" value="NZ_CABIXQ010000013.1"/>
</dbReference>
<proteinExistence type="predicted"/>
<dbReference type="AlphaFoldDB" id="A0A174H6X7"/>
<evidence type="ECO:0000313" key="1">
    <source>
        <dbReference type="EMBL" id="CUO68605.1"/>
    </source>
</evidence>
<name>A0A174H6X7_9CLOT</name>
<dbReference type="Proteomes" id="UP000095594">
    <property type="component" value="Unassembled WGS sequence"/>
</dbReference>
<sequence>MGNVIVLLIIILILALSITKVVKEKKKGVKCIGCPHSKGCSSNCNITIKK</sequence>